<dbReference type="OMA" id="MFVESAQ"/>
<feature type="coiled-coil region" evidence="1">
    <location>
        <begin position="146"/>
        <end position="187"/>
    </location>
</feature>
<keyword evidence="3" id="KW-1185">Reference proteome</keyword>
<accession>A0A422N7K6</accession>
<feature type="coiled-coil region" evidence="1">
    <location>
        <begin position="30"/>
        <end position="57"/>
    </location>
</feature>
<gene>
    <name evidence="2" type="ORF">TraAM80_06991</name>
</gene>
<dbReference type="GeneID" id="40330924"/>
<dbReference type="AlphaFoldDB" id="A0A422N7K6"/>
<evidence type="ECO:0000313" key="2">
    <source>
        <dbReference type="EMBL" id="RNF01450.1"/>
    </source>
</evidence>
<comment type="caution">
    <text evidence="2">The sequence shown here is derived from an EMBL/GenBank/DDBJ whole genome shotgun (WGS) entry which is preliminary data.</text>
</comment>
<name>A0A422N7K6_TRYRA</name>
<keyword evidence="1" id="KW-0175">Coiled coil</keyword>
<evidence type="ECO:0000313" key="3">
    <source>
        <dbReference type="Proteomes" id="UP000283634"/>
    </source>
</evidence>
<dbReference type="EMBL" id="MKGL01000273">
    <property type="protein sequence ID" value="RNF01450.1"/>
    <property type="molecule type" value="Genomic_DNA"/>
</dbReference>
<feature type="coiled-coil region" evidence="1">
    <location>
        <begin position="245"/>
        <end position="318"/>
    </location>
</feature>
<organism evidence="2 3">
    <name type="scientific">Trypanosoma rangeli</name>
    <dbReference type="NCBI Taxonomy" id="5698"/>
    <lineage>
        <taxon>Eukaryota</taxon>
        <taxon>Discoba</taxon>
        <taxon>Euglenozoa</taxon>
        <taxon>Kinetoplastea</taxon>
        <taxon>Metakinetoplastina</taxon>
        <taxon>Trypanosomatida</taxon>
        <taxon>Trypanosomatidae</taxon>
        <taxon>Trypanosoma</taxon>
        <taxon>Herpetosoma</taxon>
    </lineage>
</organism>
<feature type="coiled-coil region" evidence="1">
    <location>
        <begin position="692"/>
        <end position="775"/>
    </location>
</feature>
<feature type="coiled-coil region" evidence="1">
    <location>
        <begin position="557"/>
        <end position="596"/>
    </location>
</feature>
<feature type="coiled-coil region" evidence="1">
    <location>
        <begin position="481"/>
        <end position="515"/>
    </location>
</feature>
<feature type="coiled-coil region" evidence="1">
    <location>
        <begin position="626"/>
        <end position="659"/>
    </location>
</feature>
<proteinExistence type="predicted"/>
<feature type="coiled-coil region" evidence="1">
    <location>
        <begin position="379"/>
        <end position="424"/>
    </location>
</feature>
<protein>
    <submittedName>
        <fullName evidence="2">BRCT domain-containing protein</fullName>
    </submittedName>
</protein>
<dbReference type="RefSeq" id="XP_029236335.1">
    <property type="nucleotide sequence ID" value="XM_029383807.1"/>
</dbReference>
<evidence type="ECO:0000256" key="1">
    <source>
        <dbReference type="SAM" id="Coils"/>
    </source>
</evidence>
<reference evidence="2 3" key="1">
    <citation type="journal article" date="2018" name="BMC Genomics">
        <title>Genomic comparison of Trypanosoma conorhini and Trypanosoma rangeli to Trypanosoma cruzi strains of high and low virulence.</title>
        <authorList>
            <person name="Bradwell K.R."/>
            <person name="Koparde V.N."/>
            <person name="Matveyev A.V."/>
            <person name="Serrano M.G."/>
            <person name="Alves J.M."/>
            <person name="Parikh H."/>
            <person name="Huang B."/>
            <person name="Lee V."/>
            <person name="Espinosa-Alvarez O."/>
            <person name="Ortiz P.A."/>
            <person name="Costa-Martins A.G."/>
            <person name="Teixeira M.M."/>
            <person name="Buck G.A."/>
        </authorList>
    </citation>
    <scope>NUCLEOTIDE SEQUENCE [LARGE SCALE GENOMIC DNA]</scope>
    <source>
        <strain evidence="2 3">AM80</strain>
    </source>
</reference>
<dbReference type="OrthoDB" id="271812at2759"/>
<sequence>MSSKQDRITDAMKERISQLESELSQCKHHLSEVFQQKESIECDIEALQKEAHDVVAQWVAKSTDLQTKLDASVSQVGVAKDELLLSKRSNEVLQRRLQDADETNRVQAEELSHLQKVQHDQAARLAAMEKDFFSASQQNIHYENLASKMDLEMKQVVEEMRSLIQEKNILIDAVAELKEENRSLEASCCETRNSIGKLENEVAEYKHRLHQVLAIWKLDQEERGVREEIVFQFGAFCLGVLWDKAKENINDKALLQKKHQTLEAEIDVLRKEISLYETEVQKKSFELSVLHQDHDKATSNLSQQIRLLEQDITELQDSQTNQNQIVEFLHRELENSTTQSERYKSLNEDLSTEFKAVKESYSSLLLEYNELKVCEERSQRELNAKIALLTDENKNIRVNYDLRLEEIMKENRRLLERLSFTEMESVKHAEVEARLIVKLSQSKEWSILLSDYSSQLVNCLRDNYGQILFLSKEVGLKESLLQEKNEMNYVLSEKLDALEKKVLLKQYEITQLESKMLDLSSELETSTTTCKEVTTDNTWLKEQVESMRHELGELDELLNFNLNEMREESERQQLEQKRLLQQIHRYEALLRQSQEKINSLGEHGMMLATDSEAISKTLLLTEGELLKAKEELAASHQREEALMEQKRQIESNLLQLQKKHVTVDSQTAVLQEQLQTQEAKLRLLSTSSRQEMEAVKIKLNSFIEKYEEAEARVSDLSKRIKASENIQSNLRESYQKAKAALEEAKQRCCKDTETIQKLLEERQSLEKERDTIVEKYNRVYDMLKSLKKDSVGKFADEAQKLSDLCFQQEVELQQLRHQNIMLKRGIRKLPVASSADNHIERPIFVERLNLTEGPLRCPKKRPSLN</sequence>
<dbReference type="Proteomes" id="UP000283634">
    <property type="component" value="Unassembled WGS sequence"/>
</dbReference>